<feature type="compositionally biased region" description="Low complexity" evidence="4">
    <location>
        <begin position="326"/>
        <end position="341"/>
    </location>
</feature>
<feature type="compositionally biased region" description="Basic residues" evidence="4">
    <location>
        <begin position="546"/>
        <end position="560"/>
    </location>
</feature>
<evidence type="ECO:0000256" key="2">
    <source>
        <dbReference type="ARBA" id="ARBA00022771"/>
    </source>
</evidence>
<keyword evidence="1" id="KW-0479">Metal-binding</keyword>
<feature type="region of interest" description="Disordered" evidence="4">
    <location>
        <begin position="417"/>
        <end position="701"/>
    </location>
</feature>
<feature type="compositionally biased region" description="Polar residues" evidence="4">
    <location>
        <begin position="787"/>
        <end position="809"/>
    </location>
</feature>
<feature type="region of interest" description="Disordered" evidence="4">
    <location>
        <begin position="317"/>
        <end position="368"/>
    </location>
</feature>
<feature type="region of interest" description="Disordered" evidence="4">
    <location>
        <begin position="753"/>
        <end position="821"/>
    </location>
</feature>
<dbReference type="EMBL" id="KN714801">
    <property type="protein sequence ID" value="KUI62154.1"/>
    <property type="molecule type" value="Genomic_DNA"/>
</dbReference>
<feature type="region of interest" description="Disordered" evidence="4">
    <location>
        <begin position="1"/>
        <end position="27"/>
    </location>
</feature>
<dbReference type="InterPro" id="IPR013083">
    <property type="entry name" value="Znf_RING/FYVE/PHD"/>
</dbReference>
<dbReference type="SMART" id="SM00249">
    <property type="entry name" value="PHD"/>
    <property type="match status" value="1"/>
</dbReference>
<feature type="compositionally biased region" description="Basic and acidic residues" evidence="4">
    <location>
        <begin position="588"/>
        <end position="599"/>
    </location>
</feature>
<evidence type="ECO:0000256" key="1">
    <source>
        <dbReference type="ARBA" id="ARBA00022723"/>
    </source>
</evidence>
<dbReference type="STRING" id="694573.A0A194VE39"/>
<organism evidence="6 7">
    <name type="scientific">Cytospora mali</name>
    <name type="common">Apple Valsa canker fungus</name>
    <name type="synonym">Valsa mali</name>
    <dbReference type="NCBI Taxonomy" id="578113"/>
    <lineage>
        <taxon>Eukaryota</taxon>
        <taxon>Fungi</taxon>
        <taxon>Dikarya</taxon>
        <taxon>Ascomycota</taxon>
        <taxon>Pezizomycotina</taxon>
        <taxon>Sordariomycetes</taxon>
        <taxon>Sordariomycetidae</taxon>
        <taxon>Diaporthales</taxon>
        <taxon>Cytosporaceae</taxon>
        <taxon>Cytospora</taxon>
    </lineage>
</organism>
<dbReference type="AlphaFoldDB" id="A0A194VE39"/>
<keyword evidence="3" id="KW-0862">Zinc</keyword>
<evidence type="ECO:0000259" key="5">
    <source>
        <dbReference type="SMART" id="SM00249"/>
    </source>
</evidence>
<feature type="compositionally biased region" description="Polar residues" evidence="4">
    <location>
        <begin position="688"/>
        <end position="701"/>
    </location>
</feature>
<feature type="compositionally biased region" description="Low complexity" evidence="4">
    <location>
        <begin position="509"/>
        <end position="519"/>
    </location>
</feature>
<evidence type="ECO:0000256" key="3">
    <source>
        <dbReference type="ARBA" id="ARBA00022833"/>
    </source>
</evidence>
<dbReference type="InterPro" id="IPR001965">
    <property type="entry name" value="Znf_PHD"/>
</dbReference>
<evidence type="ECO:0000313" key="6">
    <source>
        <dbReference type="EMBL" id="KUI62154.1"/>
    </source>
</evidence>
<dbReference type="SUPFAM" id="SSF57903">
    <property type="entry name" value="FYVE/PHD zinc finger"/>
    <property type="match status" value="1"/>
</dbReference>
<feature type="compositionally biased region" description="Polar residues" evidence="4">
    <location>
        <begin position="148"/>
        <end position="162"/>
    </location>
</feature>
<dbReference type="InterPro" id="IPR019787">
    <property type="entry name" value="Znf_PHD-finger"/>
</dbReference>
<dbReference type="InterPro" id="IPR011011">
    <property type="entry name" value="Znf_FYVE_PHD"/>
</dbReference>
<dbReference type="PROSITE" id="PS01359">
    <property type="entry name" value="ZF_PHD_1"/>
    <property type="match status" value="1"/>
</dbReference>
<dbReference type="Pfam" id="PF00628">
    <property type="entry name" value="PHD"/>
    <property type="match status" value="1"/>
</dbReference>
<keyword evidence="7" id="KW-1185">Reference proteome</keyword>
<feature type="domain" description="Zinc finger PHD-type" evidence="5">
    <location>
        <begin position="825"/>
        <end position="874"/>
    </location>
</feature>
<proteinExistence type="predicted"/>
<feature type="compositionally biased region" description="Polar residues" evidence="4">
    <location>
        <begin position="436"/>
        <end position="448"/>
    </location>
</feature>
<evidence type="ECO:0000313" key="7">
    <source>
        <dbReference type="Proteomes" id="UP000078576"/>
    </source>
</evidence>
<dbReference type="GO" id="GO:0008270">
    <property type="term" value="F:zinc ion binding"/>
    <property type="evidence" value="ECO:0007669"/>
    <property type="project" value="UniProtKB-KW"/>
</dbReference>
<sequence length="938" mass="99816">MQPRQVLTTLPSFGDPNARPPTSPRISTTAIYSSPLLATPKRNSGHFDEATGWTPRFAEDYSVFNSTPGNLRGSPGALNLDSSLLSPVPPSTGKRGPLSAEGLALDIATHANHFSVDPKKLPPVDAARRLSSSLDPLNTTHKGAPSDPNVTPKASQPQQSQRSAKRSRTSDSSVSAGEEARPQKTQTATPPPSSRGGRKLVPALKTDKMHNQSFGQADFSSTQTPRPAQLNTAFVSGSPEDVFGYPMASATTPPMRGARPFWGMDLDTSGMGIDVDLSAAGAELFQTTPTQDPSSRAMNPSHWGRANEMFQQTGMVPQPQLQHESQQVFQQPQGQKVQQNQSAKRERRLAPKTAQMSTSKAEQSSQDQRYSFGSFQMSMDDPFSTSPGGVDPGMVFSQMSSSSPLKTDAMSISMSMSIDPSPQRPTSLAPAEMPPTMTSINVEPTASKSHILAGDTRRTGSTGGRSQRKALDRASALSPTKNPAGRPGLSRSFSESARGGKRTVGGGRPALPALAPARPVTVHQPSLPPPAANQNKQSQSQGARSSGRRSPLKSSHHHRLSSLTSIPENGAHARARPRSATRTSVKFVIDENGRARAETVMDEDEPEPVLPPVSSQQSGRRTSWGGFAASPNDDGYPSSSDDEPIIIPSRKTSFNYPEPPKSSGSATSIPPIFAFSGAPQGRLRSNSDRQPFSSSASFRRNTLIDQDSSSMADYMDIDQAQPQQQQSSRPSTGSSLGDAAAELRKVMQAGISKRAGPTQQPPPPPLQQQQQAVGSGGSSTGHRQRFTPGQRSSSSTISEASLPTPSPTRKLNRKQKLNQDQGQIRCVCHRPEAEVDGAGFLVKCDSCEKMLHGRCIDLPTAQDVPHVYICAFCANTPMRGGRLRYTGRNNSTSGLGGGAGGVGGDDDHDDEGGMMGPPVSSAVSTSSPLAHKSFRSFR</sequence>
<evidence type="ECO:0000256" key="4">
    <source>
        <dbReference type="SAM" id="MobiDB-lite"/>
    </source>
</evidence>
<gene>
    <name evidence="6" type="ORF">VP1G_09294</name>
</gene>
<dbReference type="CDD" id="cd15489">
    <property type="entry name" value="PHD_SF"/>
    <property type="match status" value="1"/>
</dbReference>
<accession>A0A194VE39</accession>
<dbReference type="Gene3D" id="3.30.40.10">
    <property type="entry name" value="Zinc/RING finger domain, C3HC4 (zinc finger)"/>
    <property type="match status" value="1"/>
</dbReference>
<dbReference type="InterPro" id="IPR019786">
    <property type="entry name" value="Zinc_finger_PHD-type_CS"/>
</dbReference>
<feature type="compositionally biased region" description="Low complexity" evidence="4">
    <location>
        <begin position="916"/>
        <end position="928"/>
    </location>
</feature>
<keyword evidence="2" id="KW-0863">Zinc-finger</keyword>
<reference evidence="7" key="1">
    <citation type="submission" date="2014-12" db="EMBL/GenBank/DDBJ databases">
        <title>Genome Sequence of Valsa Canker Pathogens Uncovers a Specific Adaption of Colonization on Woody Bark.</title>
        <authorList>
            <person name="Yin Z."/>
            <person name="Liu H."/>
            <person name="Gao X."/>
            <person name="Li Z."/>
            <person name="Song N."/>
            <person name="Ke X."/>
            <person name="Dai Q."/>
            <person name="Wu Y."/>
            <person name="Sun Y."/>
            <person name="Xu J.-R."/>
            <person name="Kang Z.K."/>
            <person name="Wang L."/>
            <person name="Huang L."/>
        </authorList>
    </citation>
    <scope>NUCLEOTIDE SEQUENCE [LARGE SCALE GENOMIC DNA]</scope>
    <source>
        <strain evidence="7">SXYL134</strain>
    </source>
</reference>
<feature type="compositionally biased region" description="Polar residues" evidence="4">
    <location>
        <begin position="1"/>
        <end position="11"/>
    </location>
</feature>
<feature type="compositionally biased region" description="Polar residues" evidence="4">
    <location>
        <begin position="354"/>
        <end position="368"/>
    </location>
</feature>
<dbReference type="Proteomes" id="UP000078576">
    <property type="component" value="Unassembled WGS sequence"/>
</dbReference>
<feature type="region of interest" description="Disordered" evidence="4">
    <location>
        <begin position="886"/>
        <end position="938"/>
    </location>
</feature>
<dbReference type="OrthoDB" id="419183at2759"/>
<feature type="region of interest" description="Disordered" evidence="4">
    <location>
        <begin position="133"/>
        <end position="200"/>
    </location>
</feature>
<feature type="compositionally biased region" description="Gly residues" evidence="4">
    <location>
        <begin position="894"/>
        <end position="903"/>
    </location>
</feature>
<protein>
    <submittedName>
        <fullName evidence="6">Histone deacetylase complex subunit cti6</fullName>
    </submittedName>
</protein>
<name>A0A194VE39_CYTMA</name>